<dbReference type="InterPro" id="IPR036864">
    <property type="entry name" value="Zn2-C6_fun-type_DNA-bd_sf"/>
</dbReference>
<gene>
    <name evidence="8" type="ORF">RI543_005018</name>
</gene>
<dbReference type="GO" id="GO:0000981">
    <property type="term" value="F:DNA-binding transcription factor activity, RNA polymerase II-specific"/>
    <property type="evidence" value="ECO:0007669"/>
    <property type="project" value="InterPro"/>
</dbReference>
<keyword evidence="1" id="KW-0479">Metal-binding</keyword>
<dbReference type="InterPro" id="IPR001138">
    <property type="entry name" value="Zn2Cys6_DnaBD"/>
</dbReference>
<accession>A0AAN7WE86</accession>
<evidence type="ECO:0000259" key="7">
    <source>
        <dbReference type="PROSITE" id="PS50048"/>
    </source>
</evidence>
<dbReference type="Pfam" id="PF00172">
    <property type="entry name" value="Zn_clus"/>
    <property type="match status" value="1"/>
</dbReference>
<dbReference type="GO" id="GO:0008270">
    <property type="term" value="F:zinc ion binding"/>
    <property type="evidence" value="ECO:0007669"/>
    <property type="project" value="InterPro"/>
</dbReference>
<evidence type="ECO:0000256" key="5">
    <source>
        <dbReference type="ARBA" id="ARBA00023163"/>
    </source>
</evidence>
<evidence type="ECO:0000313" key="8">
    <source>
        <dbReference type="EMBL" id="KAK5773708.1"/>
    </source>
</evidence>
<sequence>MSIKLDKKERTFTGCWSCRLRKRRCDVRRPVCTLCAKHDLPCSYEVRLVWLEENIYKTTDDDIIDVLHLDKKRNKVTKNRKHGLSKNEFKDIIHLNRPIDSKPSPRDTTNNDQSFTISVRRFQIYDNEVESVFGPAPIKCYDQKIIDRKLTCLLNALENEVESNNNNNNNNNNDSDSDIPLDKKYRQGPFNAFHVSSSYLSSERGGSYDTISLTGTLSNAEFSMFSPGSDMSHGTIAENNIEYLSELNKFKFKTNQLEDSYTALLSYNEPIGLLSPLTYLDINIQQSNHSKGLKETIFDLLLTLHTSNMVLNCQTYIHWFLKHIKQVCDKKYRTYHLIDEILEGPHPIDFEKYINKLIGLGSRDKELQIIGLTLIILIFCSLYDIEIQIFDQVEKWILSQKCVRYSMYPLINFIVDRTNSCEVFNHCHYLVNTFLESEDWYQESLSFELDRLITEKLVSKWKEKVYLQMALNEDVTESTAQLNYWQLQSKCNEQFYKDIYGITEMSTISPIC</sequence>
<dbReference type="InterPro" id="IPR050675">
    <property type="entry name" value="OAF3"/>
</dbReference>
<dbReference type="PROSITE" id="PS50048">
    <property type="entry name" value="ZN2_CY6_FUNGAL_2"/>
    <property type="match status" value="1"/>
</dbReference>
<keyword evidence="5" id="KW-0804">Transcription</keyword>
<evidence type="ECO:0000256" key="2">
    <source>
        <dbReference type="ARBA" id="ARBA00022833"/>
    </source>
</evidence>
<comment type="caution">
    <text evidence="8">The sequence shown here is derived from an EMBL/GenBank/DDBJ whole genome shotgun (WGS) entry which is preliminary data.</text>
</comment>
<feature type="domain" description="Zn(2)-C6 fungal-type" evidence="7">
    <location>
        <begin position="14"/>
        <end position="44"/>
    </location>
</feature>
<dbReference type="AlphaFoldDB" id="A0AAN7WE86"/>
<dbReference type="CDD" id="cd00067">
    <property type="entry name" value="GAL4"/>
    <property type="match status" value="1"/>
</dbReference>
<dbReference type="PROSITE" id="PS00463">
    <property type="entry name" value="ZN2_CY6_FUNGAL_1"/>
    <property type="match status" value="1"/>
</dbReference>
<evidence type="ECO:0000256" key="1">
    <source>
        <dbReference type="ARBA" id="ARBA00022723"/>
    </source>
</evidence>
<dbReference type="Gene3D" id="4.10.240.10">
    <property type="entry name" value="Zn(2)-C6 fungal-type DNA-binding domain"/>
    <property type="match status" value="1"/>
</dbReference>
<proteinExistence type="predicted"/>
<evidence type="ECO:0000256" key="4">
    <source>
        <dbReference type="ARBA" id="ARBA00023125"/>
    </source>
</evidence>
<dbReference type="SMART" id="SM00066">
    <property type="entry name" value="GAL4"/>
    <property type="match status" value="1"/>
</dbReference>
<dbReference type="SUPFAM" id="SSF57701">
    <property type="entry name" value="Zn2/Cys6 DNA-binding domain"/>
    <property type="match status" value="1"/>
</dbReference>
<name>A0AAN7WE86_9SACH</name>
<keyword evidence="3" id="KW-0805">Transcription regulation</keyword>
<evidence type="ECO:0000313" key="9">
    <source>
        <dbReference type="Proteomes" id="UP001306508"/>
    </source>
</evidence>
<evidence type="ECO:0000256" key="6">
    <source>
        <dbReference type="ARBA" id="ARBA00023242"/>
    </source>
</evidence>
<reference evidence="9" key="1">
    <citation type="submission" date="2023-07" db="EMBL/GenBank/DDBJ databases">
        <title>A draft genome of Kazachstania heterogenica Y-27499.</title>
        <authorList>
            <person name="Donic C."/>
            <person name="Kralova J.S."/>
            <person name="Fidel L."/>
            <person name="Ben-Dor S."/>
            <person name="Jung S."/>
        </authorList>
    </citation>
    <scope>NUCLEOTIDE SEQUENCE [LARGE SCALE GENOMIC DNA]</scope>
    <source>
        <strain evidence="9">Y27499</strain>
    </source>
</reference>
<evidence type="ECO:0000256" key="3">
    <source>
        <dbReference type="ARBA" id="ARBA00023015"/>
    </source>
</evidence>
<dbReference type="PANTHER" id="PTHR31069:SF32">
    <property type="entry name" value="ARGININE METABOLISM REGULATION PROTEIN II"/>
    <property type="match status" value="1"/>
</dbReference>
<dbReference type="GO" id="GO:0003677">
    <property type="term" value="F:DNA binding"/>
    <property type="evidence" value="ECO:0007669"/>
    <property type="project" value="UniProtKB-KW"/>
</dbReference>
<organism evidence="8 9">
    <name type="scientific">Arxiozyma heterogenica</name>
    <dbReference type="NCBI Taxonomy" id="278026"/>
    <lineage>
        <taxon>Eukaryota</taxon>
        <taxon>Fungi</taxon>
        <taxon>Dikarya</taxon>
        <taxon>Ascomycota</taxon>
        <taxon>Saccharomycotina</taxon>
        <taxon>Saccharomycetes</taxon>
        <taxon>Saccharomycetales</taxon>
        <taxon>Saccharomycetaceae</taxon>
        <taxon>Arxiozyma</taxon>
    </lineage>
</organism>
<dbReference type="EMBL" id="JAWIZZ010000071">
    <property type="protein sequence ID" value="KAK5773708.1"/>
    <property type="molecule type" value="Genomic_DNA"/>
</dbReference>
<dbReference type="Proteomes" id="UP001306508">
    <property type="component" value="Unassembled WGS sequence"/>
</dbReference>
<keyword evidence="2" id="KW-0862">Zinc</keyword>
<dbReference type="PANTHER" id="PTHR31069">
    <property type="entry name" value="OLEATE-ACTIVATED TRANSCRIPTION FACTOR 1-RELATED"/>
    <property type="match status" value="1"/>
</dbReference>
<protein>
    <recommendedName>
        <fullName evidence="7">Zn(2)-C6 fungal-type domain-containing protein</fullName>
    </recommendedName>
</protein>
<keyword evidence="6" id="KW-0539">Nucleus</keyword>
<keyword evidence="4" id="KW-0238">DNA-binding</keyword>
<keyword evidence="9" id="KW-1185">Reference proteome</keyword>